<feature type="transmembrane region" description="Helical" evidence="1">
    <location>
        <begin position="12"/>
        <end position="31"/>
    </location>
</feature>
<dbReference type="AlphaFoldDB" id="A0A336MWA5"/>
<keyword evidence="1" id="KW-0472">Membrane</keyword>
<evidence type="ECO:0000313" key="2">
    <source>
        <dbReference type="EMBL" id="SSX32527.1"/>
    </source>
</evidence>
<sequence length="162" mass="19061">MRYYSQLSRIIYIYICICTQYLLYLLVIFFHDTKHFGYQEKAQMATLIKHNIFNNNNDSNEGLPIPQVRQIGFDDVLVEVGHRHQLVHHYYQRDDKSTDFRKDTFHDPFIFFLFRIDPESAGTNKVTCNTTFGTCSFDFVIKLFGLTPLPNAFKTEAVSTIR</sequence>
<dbReference type="EMBL" id="UFQT01002047">
    <property type="protein sequence ID" value="SSX32527.1"/>
    <property type="molecule type" value="Genomic_DNA"/>
</dbReference>
<reference evidence="2" key="1">
    <citation type="submission" date="2018-07" db="EMBL/GenBank/DDBJ databases">
        <authorList>
            <person name="Quirk P.G."/>
            <person name="Krulwich T.A."/>
        </authorList>
    </citation>
    <scope>NUCLEOTIDE SEQUENCE</scope>
</reference>
<keyword evidence="1" id="KW-1133">Transmembrane helix</keyword>
<organism evidence="2">
    <name type="scientific">Culicoides sonorensis</name>
    <name type="common">Biting midge</name>
    <dbReference type="NCBI Taxonomy" id="179676"/>
    <lineage>
        <taxon>Eukaryota</taxon>
        <taxon>Metazoa</taxon>
        <taxon>Ecdysozoa</taxon>
        <taxon>Arthropoda</taxon>
        <taxon>Hexapoda</taxon>
        <taxon>Insecta</taxon>
        <taxon>Pterygota</taxon>
        <taxon>Neoptera</taxon>
        <taxon>Endopterygota</taxon>
        <taxon>Diptera</taxon>
        <taxon>Nematocera</taxon>
        <taxon>Chironomoidea</taxon>
        <taxon>Ceratopogonidae</taxon>
        <taxon>Ceratopogoninae</taxon>
        <taxon>Culicoides</taxon>
        <taxon>Monoculicoides</taxon>
    </lineage>
</organism>
<keyword evidence="1" id="KW-0812">Transmembrane</keyword>
<name>A0A336MWA5_CULSO</name>
<dbReference type="VEuPathDB" id="VectorBase:CSON005066"/>
<evidence type="ECO:0000256" key="1">
    <source>
        <dbReference type="SAM" id="Phobius"/>
    </source>
</evidence>
<protein>
    <submittedName>
        <fullName evidence="2">CSON005066 protein</fullName>
    </submittedName>
</protein>
<proteinExistence type="predicted"/>
<accession>A0A336MWA5</accession>
<gene>
    <name evidence="2" type="primary">CSON005066</name>
</gene>